<accession>A0A1B1AA12</accession>
<dbReference type="EMBL" id="CP015232">
    <property type="protein sequence ID" value="ANP43396.1"/>
    <property type="molecule type" value="Genomic_DNA"/>
</dbReference>
<evidence type="ECO:0000313" key="1">
    <source>
        <dbReference type="EMBL" id="ANP43396.1"/>
    </source>
</evidence>
<dbReference type="AlphaFoldDB" id="A0A1B1AA12"/>
<organism evidence="1 2">
    <name type="scientific">Tritonibacter mobilis F1926</name>
    <dbReference type="NCBI Taxonomy" id="1265309"/>
    <lineage>
        <taxon>Bacteria</taxon>
        <taxon>Pseudomonadati</taxon>
        <taxon>Pseudomonadota</taxon>
        <taxon>Alphaproteobacteria</taxon>
        <taxon>Rhodobacterales</taxon>
        <taxon>Paracoccaceae</taxon>
        <taxon>Tritonibacter</taxon>
    </lineage>
</organism>
<reference evidence="1 2" key="1">
    <citation type="journal article" date="2016" name="ISME J.">
        <title>Global occurrence and heterogeneity of the Roseobacter-clade species Ruegeria mobilis.</title>
        <authorList>
            <person name="Sonnenschein E."/>
            <person name="Gram L."/>
        </authorList>
    </citation>
    <scope>NUCLEOTIDE SEQUENCE [LARGE SCALE GENOMIC DNA]</scope>
    <source>
        <strain evidence="1 2">F1926</strain>
        <plasmid evidence="1 2">unnamed2</plasmid>
    </source>
</reference>
<proteinExistence type="predicted"/>
<sequence>MKYAQRDRKFFTYLSLMCITFDQTVKKKANNADDRHSARTGGGLRWLGDQTEGMITRIDTSEK</sequence>
<dbReference type="Proteomes" id="UP000013243">
    <property type="component" value="Plasmid unnamed2"/>
</dbReference>
<gene>
    <name evidence="1" type="ORF">K529_021820</name>
</gene>
<evidence type="ECO:0000313" key="2">
    <source>
        <dbReference type="Proteomes" id="UP000013243"/>
    </source>
</evidence>
<keyword evidence="1" id="KW-0614">Plasmid</keyword>
<name>A0A1B1AA12_9RHOB</name>
<geneLocation type="plasmid" evidence="1 2">
    <name>unnamed2</name>
</geneLocation>
<protein>
    <submittedName>
        <fullName evidence="1">Uncharacterized protein</fullName>
    </submittedName>
</protein>
<dbReference type="KEGG" id="rmb:K529_021820"/>